<protein>
    <recommendedName>
        <fullName evidence="2">DUF6593 domain-containing protein</fullName>
    </recommendedName>
</protein>
<keyword evidence="4" id="KW-1185">Reference proteome</keyword>
<evidence type="ECO:0000259" key="2">
    <source>
        <dbReference type="Pfam" id="PF20236"/>
    </source>
</evidence>
<dbReference type="Proteomes" id="UP001497453">
    <property type="component" value="Chromosome 9"/>
</dbReference>
<feature type="domain" description="DUF6593" evidence="2">
    <location>
        <begin position="20"/>
        <end position="180"/>
    </location>
</feature>
<evidence type="ECO:0000313" key="3">
    <source>
        <dbReference type="EMBL" id="CAL1716871.1"/>
    </source>
</evidence>
<dbReference type="Pfam" id="PF20236">
    <property type="entry name" value="DUF6593"/>
    <property type="match status" value="1"/>
</dbReference>
<gene>
    <name evidence="3" type="ORF">GFSPODELE1_LOCUS10942</name>
</gene>
<dbReference type="EMBL" id="OZ037952">
    <property type="protein sequence ID" value="CAL1716871.1"/>
    <property type="molecule type" value="Genomic_DNA"/>
</dbReference>
<feature type="region of interest" description="Disordered" evidence="1">
    <location>
        <begin position="183"/>
        <end position="206"/>
    </location>
</feature>
<dbReference type="InterPro" id="IPR046528">
    <property type="entry name" value="DUF6593"/>
</dbReference>
<reference evidence="4" key="1">
    <citation type="submission" date="2024-04" db="EMBL/GenBank/DDBJ databases">
        <authorList>
            <person name="Shaw F."/>
            <person name="Minotto A."/>
        </authorList>
    </citation>
    <scope>NUCLEOTIDE SEQUENCE [LARGE SCALE GENOMIC DNA]</scope>
</reference>
<proteinExistence type="predicted"/>
<evidence type="ECO:0000256" key="1">
    <source>
        <dbReference type="SAM" id="MobiDB-lite"/>
    </source>
</evidence>
<organism evidence="3 4">
    <name type="scientific">Somion occarium</name>
    <dbReference type="NCBI Taxonomy" id="3059160"/>
    <lineage>
        <taxon>Eukaryota</taxon>
        <taxon>Fungi</taxon>
        <taxon>Dikarya</taxon>
        <taxon>Basidiomycota</taxon>
        <taxon>Agaricomycotina</taxon>
        <taxon>Agaricomycetes</taxon>
        <taxon>Polyporales</taxon>
        <taxon>Cerrenaceae</taxon>
        <taxon>Somion</taxon>
    </lineage>
</organism>
<sequence>MSDANSASNPNILSLVLTPNNPVNTTLATEEGKVYYTVFTEHTKKASITQVRDANEEIVGSLEWRDTLPDKVTYGRNKTVSIWDWMKKSIVPFKDDISFSDDQKRTYKWKGNSAGRALELWASDSTAAIAFFHAPRRLPNPEDKSLPPIWTKAKLVLDTRAQEIQDLVVTSFLFLEKNRRTNETTSQNAADVRGAPPLSGLNPLGDYKVRNGGVGR</sequence>
<accession>A0ABP1EA36</accession>
<evidence type="ECO:0000313" key="4">
    <source>
        <dbReference type="Proteomes" id="UP001497453"/>
    </source>
</evidence>
<name>A0ABP1EA36_9APHY</name>